<comment type="function">
    <text evidence="12">Involved in the system for phosphate transport across the cytoplasmic membrane.</text>
</comment>
<keyword evidence="9" id="KW-0472">Membrane</keyword>
<keyword evidence="6 12" id="KW-1003">Cell membrane</keyword>
<evidence type="ECO:0000256" key="11">
    <source>
        <dbReference type="ARBA" id="ARBA00023288"/>
    </source>
</evidence>
<evidence type="ECO:0000256" key="10">
    <source>
        <dbReference type="ARBA" id="ARBA00023139"/>
    </source>
</evidence>
<evidence type="ECO:0000256" key="1">
    <source>
        <dbReference type="ARBA" id="ARBA00002841"/>
    </source>
</evidence>
<evidence type="ECO:0000313" key="15">
    <source>
        <dbReference type="EMBL" id="MFC5451847.1"/>
    </source>
</evidence>
<comment type="caution">
    <text evidence="15">The sequence shown here is derived from an EMBL/GenBank/DDBJ whole genome shotgun (WGS) entry which is preliminary data.</text>
</comment>
<evidence type="ECO:0000256" key="3">
    <source>
        <dbReference type="ARBA" id="ARBA00008725"/>
    </source>
</evidence>
<evidence type="ECO:0000256" key="4">
    <source>
        <dbReference type="ARBA" id="ARBA00011529"/>
    </source>
</evidence>
<sequence>MFKFMSKKGITFTLSAVLMMGSLVGCGAKTDTNSASSATPAATTAATASAKPSDTPKTELSGTVTASGSSALLPLVKQAATEFMEKNPKVTINVTAGGSGTGIKNVADGTSDIGNSDVEPAAEFKDKGLVDHQVAIAPFALIVNKDVTIDNLTKQQASDIYTGKITNWKDVGGKDAKIVLVHRPDSSGSRTLVKQIILDNKEFSKEGITQENSGAVKTAVAGTSSSIGYVDTPYIDDTLKALKIDGVAFTEDNIKNGTYKLYGVEHMYTKGEAKDPAKAFIDYISSKEFQGKQVRDLKFLPADLLKK</sequence>
<evidence type="ECO:0000256" key="2">
    <source>
        <dbReference type="ARBA" id="ARBA00004193"/>
    </source>
</evidence>
<dbReference type="Pfam" id="PF12849">
    <property type="entry name" value="PBP_like_2"/>
    <property type="match status" value="1"/>
</dbReference>
<keyword evidence="8 12" id="KW-0732">Signal</keyword>
<keyword evidence="10 12" id="KW-0564">Palmitate</keyword>
<feature type="chain" id="PRO_5044969379" description="Phosphate-binding protein" evidence="12">
    <location>
        <begin position="28"/>
        <end position="307"/>
    </location>
</feature>
<evidence type="ECO:0000259" key="14">
    <source>
        <dbReference type="Pfam" id="PF12849"/>
    </source>
</evidence>
<keyword evidence="16" id="KW-1185">Reference proteome</keyword>
<dbReference type="PANTHER" id="PTHR30570:SF4">
    <property type="entry name" value="PHOSPHATE-BINDING PROTEIN PSTS 1"/>
    <property type="match status" value="1"/>
</dbReference>
<dbReference type="NCBIfam" id="TIGR02136">
    <property type="entry name" value="ptsS_2"/>
    <property type="match status" value="1"/>
</dbReference>
<dbReference type="InterPro" id="IPR011862">
    <property type="entry name" value="Phos-bd"/>
</dbReference>
<dbReference type="PROSITE" id="PS51257">
    <property type="entry name" value="PROKAR_LIPOPROTEIN"/>
    <property type="match status" value="1"/>
</dbReference>
<keyword evidence="11 12" id="KW-0449">Lipoprotein</keyword>
<comment type="similarity">
    <text evidence="3 12">Belongs to the PstS family.</text>
</comment>
<evidence type="ECO:0000256" key="13">
    <source>
        <dbReference type="SAM" id="MobiDB-lite"/>
    </source>
</evidence>
<organism evidence="15 16">
    <name type="scientific">Paenibacillus aestuarii</name>
    <dbReference type="NCBI Taxonomy" id="516965"/>
    <lineage>
        <taxon>Bacteria</taxon>
        <taxon>Bacillati</taxon>
        <taxon>Bacillota</taxon>
        <taxon>Bacilli</taxon>
        <taxon>Bacillales</taxon>
        <taxon>Paenibacillaceae</taxon>
        <taxon>Paenibacillus</taxon>
    </lineage>
</organism>
<comment type="subcellular location">
    <subcellularLocation>
        <location evidence="2 12">Cell membrane</location>
        <topology evidence="2 12">Lipid-anchor</topology>
    </subcellularLocation>
</comment>
<dbReference type="Gene3D" id="3.40.190.10">
    <property type="entry name" value="Periplasmic binding protein-like II"/>
    <property type="match status" value="2"/>
</dbReference>
<evidence type="ECO:0000256" key="12">
    <source>
        <dbReference type="RuleBase" id="RU367119"/>
    </source>
</evidence>
<comment type="subunit">
    <text evidence="4 12">The complex is composed of two ATP-binding proteins (PstB), two transmembrane proteins (PstC and PstA) and a solute-binding protein (PstS).</text>
</comment>
<comment type="function">
    <text evidence="1">Part of the ABC transporter complex PstSACB involved in phosphate import.</text>
</comment>
<evidence type="ECO:0000256" key="8">
    <source>
        <dbReference type="ARBA" id="ARBA00022729"/>
    </source>
</evidence>
<dbReference type="InterPro" id="IPR024370">
    <property type="entry name" value="PBP_domain"/>
</dbReference>
<protein>
    <recommendedName>
        <fullName evidence="12">Phosphate-binding protein</fullName>
    </recommendedName>
</protein>
<feature type="region of interest" description="Disordered" evidence="13">
    <location>
        <begin position="31"/>
        <end position="64"/>
    </location>
</feature>
<evidence type="ECO:0000256" key="9">
    <source>
        <dbReference type="ARBA" id="ARBA00023136"/>
    </source>
</evidence>
<evidence type="ECO:0000313" key="16">
    <source>
        <dbReference type="Proteomes" id="UP001596044"/>
    </source>
</evidence>
<dbReference type="RefSeq" id="WP_270879949.1">
    <property type="nucleotide sequence ID" value="NZ_JAQFVF010000027.1"/>
</dbReference>
<dbReference type="Proteomes" id="UP001596044">
    <property type="component" value="Unassembled WGS sequence"/>
</dbReference>
<feature type="compositionally biased region" description="Low complexity" evidence="13">
    <location>
        <begin position="31"/>
        <end position="55"/>
    </location>
</feature>
<proteinExistence type="inferred from homology"/>
<accession>A0ABW0KGF8</accession>
<dbReference type="InterPro" id="IPR050811">
    <property type="entry name" value="Phosphate_ABC_transporter"/>
</dbReference>
<dbReference type="PANTHER" id="PTHR30570">
    <property type="entry name" value="PERIPLASMIC PHOSPHATE BINDING COMPONENT OF PHOSPHATE ABC TRANSPORTER"/>
    <property type="match status" value="1"/>
</dbReference>
<evidence type="ECO:0000256" key="5">
    <source>
        <dbReference type="ARBA" id="ARBA00022448"/>
    </source>
</evidence>
<feature type="domain" description="PBP" evidence="14">
    <location>
        <begin position="57"/>
        <end position="288"/>
    </location>
</feature>
<gene>
    <name evidence="15" type="ORF">ACFPOG_26960</name>
</gene>
<name>A0ABW0KGF8_9BACL</name>
<keyword evidence="5 12" id="KW-0813">Transport</keyword>
<dbReference type="EMBL" id="JBHSMJ010000040">
    <property type="protein sequence ID" value="MFC5451847.1"/>
    <property type="molecule type" value="Genomic_DNA"/>
</dbReference>
<keyword evidence="7 12" id="KW-0592">Phosphate transport</keyword>
<reference evidence="16" key="1">
    <citation type="journal article" date="2019" name="Int. J. Syst. Evol. Microbiol.">
        <title>The Global Catalogue of Microorganisms (GCM) 10K type strain sequencing project: providing services to taxonomists for standard genome sequencing and annotation.</title>
        <authorList>
            <consortium name="The Broad Institute Genomics Platform"/>
            <consortium name="The Broad Institute Genome Sequencing Center for Infectious Disease"/>
            <person name="Wu L."/>
            <person name="Ma J."/>
        </authorList>
    </citation>
    <scope>NUCLEOTIDE SEQUENCE [LARGE SCALE GENOMIC DNA]</scope>
    <source>
        <strain evidence="16">KACC 11904</strain>
    </source>
</reference>
<dbReference type="SUPFAM" id="SSF53850">
    <property type="entry name" value="Periplasmic binding protein-like II"/>
    <property type="match status" value="1"/>
</dbReference>
<evidence type="ECO:0000256" key="7">
    <source>
        <dbReference type="ARBA" id="ARBA00022592"/>
    </source>
</evidence>
<dbReference type="CDD" id="cd13653">
    <property type="entry name" value="PBP2_phosphate_like_1"/>
    <property type="match status" value="1"/>
</dbReference>
<feature type="signal peptide" evidence="12">
    <location>
        <begin position="1"/>
        <end position="27"/>
    </location>
</feature>
<evidence type="ECO:0000256" key="6">
    <source>
        <dbReference type="ARBA" id="ARBA00022475"/>
    </source>
</evidence>